<gene>
    <name evidence="2" type="ordered locus">VMUT_1236</name>
</gene>
<evidence type="ECO:0000313" key="2">
    <source>
        <dbReference type="EMBL" id="ADY01441.1"/>
    </source>
</evidence>
<sequence>MNRLIQELPESTIVLFGSRARGDYLPNSDYDVAVILRQVSDVHSELLRLRSLKPEGLFLDLTILSIDDLDDPVIKEMLKGCKLLYDGLGINNKLGCMLS</sequence>
<dbReference type="PANTHER" id="PTHR43449:SF3">
    <property type="entry name" value="POLYMERASE NUCLEOTIDYL TRANSFERASE DOMAIN-CONTAINING PROTEIN"/>
    <property type="match status" value="1"/>
</dbReference>
<reference evidence="2 3" key="1">
    <citation type="journal article" date="2011" name="J. Bacteriol.">
        <title>Complete genome sequence of 'Vulcanisaeta moutnovskia' strain 768-28, a novel member of the hyperthermophilic crenarchaeal genus vulcanisaeta.</title>
        <authorList>
            <person name="Gumerov V.M."/>
            <person name="Mardanov A.V."/>
            <person name="Beletsky A.V."/>
            <person name="Prokofeva M.I."/>
            <person name="Bonch-Osmolovskaya E.A."/>
            <person name="Ravin N.V."/>
            <person name="Skryabin K.G."/>
        </authorList>
    </citation>
    <scope>NUCLEOTIDE SEQUENCE [LARGE SCALE GENOMIC DNA]</scope>
    <source>
        <strain evidence="2 3">768-28</strain>
    </source>
</reference>
<dbReference type="InterPro" id="IPR043519">
    <property type="entry name" value="NT_sf"/>
</dbReference>
<dbReference type="KEGG" id="vmo:VMUT_1236"/>
<dbReference type="SUPFAM" id="SSF81301">
    <property type="entry name" value="Nucleotidyltransferase"/>
    <property type="match status" value="1"/>
</dbReference>
<dbReference type="Proteomes" id="UP000007485">
    <property type="component" value="Chromosome"/>
</dbReference>
<name>F0QYK8_VULM7</name>
<dbReference type="HOGENOM" id="CLU_130257_9_1_2"/>
<protein>
    <recommendedName>
        <fullName evidence="1">Polymerase beta nucleotidyltransferase domain-containing protein</fullName>
    </recommendedName>
</protein>
<dbReference type="InterPro" id="IPR041633">
    <property type="entry name" value="Polbeta"/>
</dbReference>
<evidence type="ECO:0000259" key="1">
    <source>
        <dbReference type="Pfam" id="PF18765"/>
    </source>
</evidence>
<accession>F0QYK8</accession>
<dbReference type="CDD" id="cd05403">
    <property type="entry name" value="NT_KNTase_like"/>
    <property type="match status" value="1"/>
</dbReference>
<dbReference type="EMBL" id="CP002529">
    <property type="protein sequence ID" value="ADY01441.1"/>
    <property type="molecule type" value="Genomic_DNA"/>
</dbReference>
<feature type="domain" description="Polymerase beta nucleotidyltransferase" evidence="1">
    <location>
        <begin position="12"/>
        <end position="86"/>
    </location>
</feature>
<proteinExistence type="predicted"/>
<dbReference type="Pfam" id="PF18765">
    <property type="entry name" value="Polbeta"/>
    <property type="match status" value="1"/>
</dbReference>
<dbReference type="Gene3D" id="3.30.460.10">
    <property type="entry name" value="Beta Polymerase, domain 2"/>
    <property type="match status" value="1"/>
</dbReference>
<organism evidence="2 3">
    <name type="scientific">Vulcanisaeta moutnovskia (strain 768-28)</name>
    <dbReference type="NCBI Taxonomy" id="985053"/>
    <lineage>
        <taxon>Archaea</taxon>
        <taxon>Thermoproteota</taxon>
        <taxon>Thermoprotei</taxon>
        <taxon>Thermoproteales</taxon>
        <taxon>Thermoproteaceae</taxon>
        <taxon>Vulcanisaeta</taxon>
    </lineage>
</organism>
<dbReference type="PANTHER" id="PTHR43449">
    <property type="entry name" value="NUCLEOTIDYLTRANSFERASE"/>
    <property type="match status" value="1"/>
</dbReference>
<keyword evidence="3" id="KW-1185">Reference proteome</keyword>
<evidence type="ECO:0000313" key="3">
    <source>
        <dbReference type="Proteomes" id="UP000007485"/>
    </source>
</evidence>
<dbReference type="eggNOG" id="arCOG01200">
    <property type="taxonomic scope" value="Archaea"/>
</dbReference>
<dbReference type="AlphaFoldDB" id="F0QYK8"/>